<evidence type="ECO:0000256" key="2">
    <source>
        <dbReference type="ARBA" id="ARBA00022475"/>
    </source>
</evidence>
<evidence type="ECO:0000313" key="14">
    <source>
        <dbReference type="Proteomes" id="UP000471031"/>
    </source>
</evidence>
<keyword evidence="4 10" id="KW-0812">Transmembrane</keyword>
<dbReference type="InterPro" id="IPR033479">
    <property type="entry name" value="dCache_1"/>
</dbReference>
<evidence type="ECO:0000256" key="6">
    <source>
        <dbReference type="ARBA" id="ARBA00023136"/>
    </source>
</evidence>
<keyword evidence="2" id="KW-1003">Cell membrane</keyword>
<comment type="caution">
    <text evidence="13">The sequence shown here is derived from an EMBL/GenBank/DDBJ whole genome shotgun (WGS) entry which is preliminary data.</text>
</comment>
<dbReference type="PANTHER" id="PTHR32089:SF112">
    <property type="entry name" value="LYSOZYME-LIKE PROTEIN-RELATED"/>
    <property type="match status" value="1"/>
</dbReference>
<keyword evidence="14" id="KW-1185">Reference proteome</keyword>
<gene>
    <name evidence="13" type="ORF">GTO89_15760</name>
</gene>
<evidence type="ECO:0000256" key="1">
    <source>
        <dbReference type="ARBA" id="ARBA00004651"/>
    </source>
</evidence>
<comment type="similarity">
    <text evidence="8">Belongs to the methyl-accepting chemotaxis (MCP) protein family.</text>
</comment>
<sequence>MHIFNSIRVKMLSLVGSILLVVCVSLSFISFYNFSSALTKDTSESLADMAELAATIIDKEIQSNFNALEAIASLDLMKSQNTPRESKLALLKAETKRSGFKMMALSDPSGNSLSTNGKESQIGDRAYFKTALSGANAVSDPLISKEDQSLVVSFAVPIKDNDRVVAVLIALYDGNKLSDITNGIHFGDTGKAYMLSKAGTTIAHSNKELVTSMNNDFENIKQDPKLALLVDLEREMVAGKAGAGSYEFNGVTKFMGYGPVKTTGWSIAITAPKAEVFHSVNELTVEIVIVSAVLILIGVGLVYFAVSTLVKPIYQAIKHIGLLAQGDFSQRVPGDFFQRSDEIGDLAHSLDAMQGAVKKIIGSVVDEATTSSTMVNSAQRNMSSLNGEIADISAATEELSAGMEETAAATEELNATSTAIEKSVLSMSQKAQDGAETVFAIRQRAEHLKAKARQSQQFAHATHMEVESKLRAAIEQSKAIEQIRVLSDSILQITAQTNLLALNAAIEAARAGEAGRGFSVVADEIRKLAEESKHSATQIQEVAQRVIASVDNLSFSAEQVLAFIERQVIGDYTSLVETGERYYQDAEYVNTLVSDFHTTAEGLSESIHSIMKAIDEISHANNESASGTQHIAEKASSVLEKATALSEMVTSTRDSFDKMTRVVGEFKI</sequence>
<evidence type="ECO:0000256" key="4">
    <source>
        <dbReference type="ARBA" id="ARBA00022692"/>
    </source>
</evidence>
<proteinExistence type="inferred from homology"/>
<dbReference type="InterPro" id="IPR004089">
    <property type="entry name" value="MCPsignal_dom"/>
</dbReference>
<evidence type="ECO:0000256" key="5">
    <source>
        <dbReference type="ARBA" id="ARBA00022989"/>
    </source>
</evidence>
<keyword evidence="6 10" id="KW-0472">Membrane</keyword>
<dbReference type="CDD" id="cd12912">
    <property type="entry name" value="PDC2_MCP_like"/>
    <property type="match status" value="1"/>
</dbReference>
<dbReference type="OrthoDB" id="597657at2"/>
<dbReference type="SUPFAM" id="SSF58104">
    <property type="entry name" value="Methyl-accepting chemotaxis protein (MCP) signaling domain"/>
    <property type="match status" value="1"/>
</dbReference>
<dbReference type="Gene3D" id="3.30.450.20">
    <property type="entry name" value="PAS domain"/>
    <property type="match status" value="1"/>
</dbReference>
<feature type="domain" description="Methyl-accepting transducer" evidence="11">
    <location>
        <begin position="381"/>
        <end position="639"/>
    </location>
</feature>
<evidence type="ECO:0000259" key="11">
    <source>
        <dbReference type="PROSITE" id="PS50111"/>
    </source>
</evidence>
<feature type="transmembrane region" description="Helical" evidence="10">
    <location>
        <begin position="287"/>
        <end position="310"/>
    </location>
</feature>
<evidence type="ECO:0000256" key="10">
    <source>
        <dbReference type="SAM" id="Phobius"/>
    </source>
</evidence>
<dbReference type="Gene3D" id="1.10.287.950">
    <property type="entry name" value="Methyl-accepting chemotaxis protein"/>
    <property type="match status" value="1"/>
</dbReference>
<dbReference type="CDD" id="cd06225">
    <property type="entry name" value="HAMP"/>
    <property type="match status" value="1"/>
</dbReference>
<dbReference type="GO" id="GO:0006935">
    <property type="term" value="P:chemotaxis"/>
    <property type="evidence" value="ECO:0007669"/>
    <property type="project" value="UniProtKB-KW"/>
</dbReference>
<evidence type="ECO:0000256" key="9">
    <source>
        <dbReference type="PROSITE-ProRule" id="PRU00284"/>
    </source>
</evidence>
<dbReference type="InterPro" id="IPR003660">
    <property type="entry name" value="HAMP_dom"/>
</dbReference>
<dbReference type="SMART" id="SM00304">
    <property type="entry name" value="HAMP"/>
    <property type="match status" value="1"/>
</dbReference>
<protein>
    <submittedName>
        <fullName evidence="13">HAMP domain-containing protein</fullName>
    </submittedName>
</protein>
<dbReference type="Proteomes" id="UP000471031">
    <property type="component" value="Unassembled WGS sequence"/>
</dbReference>
<dbReference type="Pfam" id="PF00672">
    <property type="entry name" value="HAMP"/>
    <property type="match status" value="1"/>
</dbReference>
<dbReference type="PROSITE" id="PS50111">
    <property type="entry name" value="CHEMOTAXIS_TRANSDUC_2"/>
    <property type="match status" value="1"/>
</dbReference>
<feature type="domain" description="HAMP" evidence="12">
    <location>
        <begin position="307"/>
        <end position="362"/>
    </location>
</feature>
<evidence type="ECO:0000313" key="13">
    <source>
        <dbReference type="EMBL" id="MZP44488.1"/>
    </source>
</evidence>
<dbReference type="PANTHER" id="PTHR32089">
    <property type="entry name" value="METHYL-ACCEPTING CHEMOTAXIS PROTEIN MCPB"/>
    <property type="match status" value="1"/>
</dbReference>
<dbReference type="RefSeq" id="WP_161263055.1">
    <property type="nucleotide sequence ID" value="NZ_JAFBDC010000018.1"/>
</dbReference>
<name>A0A845LE86_HELGE</name>
<dbReference type="Pfam" id="PF02743">
    <property type="entry name" value="dCache_1"/>
    <property type="match status" value="1"/>
</dbReference>
<dbReference type="SMART" id="SM00283">
    <property type="entry name" value="MA"/>
    <property type="match status" value="1"/>
</dbReference>
<comment type="subcellular location">
    <subcellularLocation>
        <location evidence="1">Cell membrane</location>
        <topology evidence="1">Multi-pass membrane protein</topology>
    </subcellularLocation>
</comment>
<keyword evidence="3" id="KW-0145">Chemotaxis</keyword>
<dbReference type="PROSITE" id="PS50885">
    <property type="entry name" value="HAMP"/>
    <property type="match status" value="1"/>
</dbReference>
<reference evidence="13 14" key="1">
    <citation type="submission" date="2020-01" db="EMBL/GenBank/DDBJ databases">
        <title>Whole genome sequence of Heliobacterium gestii DSM 11169.</title>
        <authorList>
            <person name="Kyndt J.A."/>
            <person name="Meyer T.E."/>
        </authorList>
    </citation>
    <scope>NUCLEOTIDE SEQUENCE [LARGE SCALE GENOMIC DNA]</scope>
    <source>
        <strain evidence="13 14">DSM 11169</strain>
    </source>
</reference>
<evidence type="ECO:0000256" key="8">
    <source>
        <dbReference type="ARBA" id="ARBA00029447"/>
    </source>
</evidence>
<keyword evidence="5 10" id="KW-1133">Transmembrane helix</keyword>
<dbReference type="EMBL" id="WXEX01000017">
    <property type="protein sequence ID" value="MZP44488.1"/>
    <property type="molecule type" value="Genomic_DNA"/>
</dbReference>
<dbReference type="AlphaFoldDB" id="A0A845LE86"/>
<accession>A0A845LE86</accession>
<dbReference type="GO" id="GO:0005886">
    <property type="term" value="C:plasma membrane"/>
    <property type="evidence" value="ECO:0007669"/>
    <property type="project" value="UniProtKB-SubCell"/>
</dbReference>
<evidence type="ECO:0000256" key="7">
    <source>
        <dbReference type="ARBA" id="ARBA00023224"/>
    </source>
</evidence>
<evidence type="ECO:0000256" key="3">
    <source>
        <dbReference type="ARBA" id="ARBA00022500"/>
    </source>
</evidence>
<dbReference type="Pfam" id="PF00015">
    <property type="entry name" value="MCPsignal"/>
    <property type="match status" value="1"/>
</dbReference>
<organism evidence="13 14">
    <name type="scientific">Heliomicrobium gestii</name>
    <name type="common">Heliobacterium gestii</name>
    <dbReference type="NCBI Taxonomy" id="2699"/>
    <lineage>
        <taxon>Bacteria</taxon>
        <taxon>Bacillati</taxon>
        <taxon>Bacillota</taxon>
        <taxon>Clostridia</taxon>
        <taxon>Eubacteriales</taxon>
        <taxon>Heliobacteriaceae</taxon>
        <taxon>Heliomicrobium</taxon>
    </lineage>
</organism>
<feature type="transmembrane region" description="Helical" evidence="10">
    <location>
        <begin position="12"/>
        <end position="34"/>
    </location>
</feature>
<dbReference type="CDD" id="cd12914">
    <property type="entry name" value="PDC1_DGC_like"/>
    <property type="match status" value="1"/>
</dbReference>
<evidence type="ECO:0000259" key="12">
    <source>
        <dbReference type="PROSITE" id="PS50885"/>
    </source>
</evidence>
<keyword evidence="7 9" id="KW-0807">Transducer</keyword>
<dbReference type="GO" id="GO:0007165">
    <property type="term" value="P:signal transduction"/>
    <property type="evidence" value="ECO:0007669"/>
    <property type="project" value="UniProtKB-KW"/>
</dbReference>